<reference evidence="1" key="1">
    <citation type="submission" date="2023-07" db="EMBL/GenBank/DDBJ databases">
        <title>Chromosome-level genome assembly of Artemia franciscana.</title>
        <authorList>
            <person name="Jo E."/>
        </authorList>
    </citation>
    <scope>NUCLEOTIDE SEQUENCE</scope>
    <source>
        <tissue evidence="1">Whole body</tissue>
    </source>
</reference>
<name>A0AA88L8N6_ARTSF</name>
<protein>
    <submittedName>
        <fullName evidence="1">Uncharacterized protein</fullName>
    </submittedName>
</protein>
<accession>A0AA88L8N6</accession>
<dbReference type="AlphaFoldDB" id="A0AA88L8N6"/>
<dbReference type="Proteomes" id="UP001187531">
    <property type="component" value="Unassembled WGS sequence"/>
</dbReference>
<sequence>ENFKLLSTKMWNFIFLARRQITAATSNLPPFYGTGYDQLNDAEIQIDDGSRNVWLFKAKVAHSQDEWAFLAFTLGAIKRGRKRDKEWERKRAKFKWNHS</sequence>
<organism evidence="1 2">
    <name type="scientific">Artemia franciscana</name>
    <name type="common">Brine shrimp</name>
    <name type="synonym">Artemia sanfranciscana</name>
    <dbReference type="NCBI Taxonomy" id="6661"/>
    <lineage>
        <taxon>Eukaryota</taxon>
        <taxon>Metazoa</taxon>
        <taxon>Ecdysozoa</taxon>
        <taxon>Arthropoda</taxon>
        <taxon>Crustacea</taxon>
        <taxon>Branchiopoda</taxon>
        <taxon>Anostraca</taxon>
        <taxon>Artemiidae</taxon>
        <taxon>Artemia</taxon>
    </lineage>
</organism>
<gene>
    <name evidence="1" type="ORF">QYM36_002948</name>
</gene>
<evidence type="ECO:0000313" key="2">
    <source>
        <dbReference type="Proteomes" id="UP001187531"/>
    </source>
</evidence>
<keyword evidence="2" id="KW-1185">Reference proteome</keyword>
<evidence type="ECO:0000313" key="1">
    <source>
        <dbReference type="EMBL" id="KAK2722578.1"/>
    </source>
</evidence>
<proteinExistence type="predicted"/>
<comment type="caution">
    <text evidence="1">The sequence shown here is derived from an EMBL/GenBank/DDBJ whole genome shotgun (WGS) entry which is preliminary data.</text>
</comment>
<feature type="non-terminal residue" evidence="1">
    <location>
        <position position="99"/>
    </location>
</feature>
<dbReference type="EMBL" id="JAVRJZ010000005">
    <property type="protein sequence ID" value="KAK2722578.1"/>
    <property type="molecule type" value="Genomic_DNA"/>
</dbReference>